<dbReference type="GeneID" id="585832"/>
<dbReference type="InParanoid" id="A0A7M7PN82"/>
<dbReference type="FunFam" id="2.30.42.10:FF:000021">
    <property type="entry name" value="Glutamate receptor interacting protein 1"/>
    <property type="match status" value="1"/>
</dbReference>
<name>A0A7M7PN82_STRPU</name>
<evidence type="ECO:0000256" key="3">
    <source>
        <dbReference type="ARBA" id="ARBA00022737"/>
    </source>
</evidence>
<proteinExistence type="predicted"/>
<accession>A0A7M7PN82</accession>
<dbReference type="EnsemblMetazoa" id="XM_030997882">
    <property type="protein sequence ID" value="XP_030853742"/>
    <property type="gene ID" value="LOC585832"/>
</dbReference>
<dbReference type="AlphaFoldDB" id="A0A7M7PN82"/>
<evidence type="ECO:0000259" key="5">
    <source>
        <dbReference type="PROSITE" id="PS50106"/>
    </source>
</evidence>
<dbReference type="InterPro" id="IPR001478">
    <property type="entry name" value="PDZ"/>
</dbReference>
<feature type="compositionally biased region" description="Basic residues" evidence="4">
    <location>
        <begin position="795"/>
        <end position="804"/>
    </location>
</feature>
<dbReference type="PANTHER" id="PTHR46227:SF2">
    <property type="entry name" value="FI03335P"/>
    <property type="match status" value="1"/>
</dbReference>
<dbReference type="FunFam" id="2.30.42.10:FF:000035">
    <property type="entry name" value="Glutamate receptor interacting protein 1"/>
    <property type="match status" value="1"/>
</dbReference>
<feature type="domain" description="PDZ" evidence="5">
    <location>
        <begin position="630"/>
        <end position="712"/>
    </location>
</feature>
<feature type="domain" description="PDZ" evidence="5">
    <location>
        <begin position="260"/>
        <end position="344"/>
    </location>
</feature>
<dbReference type="CDD" id="cd06687">
    <property type="entry name" value="PDZ1_GRIP1-2-like"/>
    <property type="match status" value="1"/>
</dbReference>
<dbReference type="CDD" id="cd06683">
    <property type="entry name" value="PDZ6_GRIP1-2-like"/>
    <property type="match status" value="1"/>
</dbReference>
<dbReference type="InterPro" id="IPR036034">
    <property type="entry name" value="PDZ_sf"/>
</dbReference>
<dbReference type="OrthoDB" id="75502at2759"/>
<dbReference type="Gene3D" id="2.30.42.10">
    <property type="match status" value="7"/>
</dbReference>
<dbReference type="CDD" id="cd06681">
    <property type="entry name" value="PDZ2_GRIP1-2-like"/>
    <property type="match status" value="1"/>
</dbReference>
<feature type="compositionally biased region" description="Basic residues" evidence="4">
    <location>
        <begin position="770"/>
        <end position="787"/>
    </location>
</feature>
<dbReference type="Proteomes" id="UP000007110">
    <property type="component" value="Unassembled WGS sequence"/>
</dbReference>
<feature type="region of interest" description="Disordered" evidence="4">
    <location>
        <begin position="753"/>
        <end position="819"/>
    </location>
</feature>
<dbReference type="PROSITE" id="PS50106">
    <property type="entry name" value="PDZ"/>
    <property type="match status" value="7"/>
</dbReference>
<dbReference type="RefSeq" id="XP_030853739.1">
    <property type="nucleotide sequence ID" value="XM_030997879.1"/>
</dbReference>
<dbReference type="CDD" id="cd06682">
    <property type="entry name" value="PDZ5_GRIP1-2-like"/>
    <property type="match status" value="1"/>
</dbReference>
<dbReference type="SMART" id="SM00228">
    <property type="entry name" value="PDZ"/>
    <property type="match status" value="7"/>
</dbReference>
<dbReference type="InterPro" id="IPR043545">
    <property type="entry name" value="GRIP1/2"/>
</dbReference>
<evidence type="ECO:0000256" key="4">
    <source>
        <dbReference type="SAM" id="MobiDB-lite"/>
    </source>
</evidence>
<dbReference type="GO" id="GO:0005737">
    <property type="term" value="C:cytoplasm"/>
    <property type="evidence" value="ECO:0007669"/>
    <property type="project" value="UniProtKB-SubCell"/>
</dbReference>
<feature type="domain" description="PDZ" evidence="5">
    <location>
        <begin position="987"/>
        <end position="1070"/>
    </location>
</feature>
<feature type="compositionally biased region" description="Polar residues" evidence="4">
    <location>
        <begin position="363"/>
        <end position="393"/>
    </location>
</feature>
<keyword evidence="3" id="KW-0677">Repeat</keyword>
<dbReference type="OMA" id="ETKTHDY"/>
<comment type="subcellular location">
    <subcellularLocation>
        <location evidence="1">Cytoplasm</location>
    </subcellularLocation>
</comment>
<feature type="compositionally biased region" description="Low complexity" evidence="4">
    <location>
        <begin position="723"/>
        <end position="735"/>
    </location>
</feature>
<evidence type="ECO:0000256" key="1">
    <source>
        <dbReference type="ARBA" id="ARBA00004496"/>
    </source>
</evidence>
<dbReference type="CDD" id="cd06685">
    <property type="entry name" value="PDZ7_GRIP1-2-like"/>
    <property type="match status" value="1"/>
</dbReference>
<protein>
    <recommendedName>
        <fullName evidence="5">PDZ domain-containing protein</fullName>
    </recommendedName>
</protein>
<feature type="domain" description="PDZ" evidence="5">
    <location>
        <begin position="60"/>
        <end position="143"/>
    </location>
</feature>
<feature type="region of interest" description="Disordered" evidence="4">
    <location>
        <begin position="711"/>
        <end position="735"/>
    </location>
</feature>
<dbReference type="Pfam" id="PF00595">
    <property type="entry name" value="PDZ"/>
    <property type="match status" value="7"/>
</dbReference>
<feature type="region of interest" description="Disordered" evidence="4">
    <location>
        <begin position="900"/>
        <end position="938"/>
    </location>
</feature>
<dbReference type="KEGG" id="spu:585832"/>
<dbReference type="FunFam" id="2.30.42.10:FF:000023">
    <property type="entry name" value="Glutamate receptor interacting protein 1"/>
    <property type="match status" value="1"/>
</dbReference>
<organism evidence="6 7">
    <name type="scientific">Strongylocentrotus purpuratus</name>
    <name type="common">Purple sea urchin</name>
    <dbReference type="NCBI Taxonomy" id="7668"/>
    <lineage>
        <taxon>Eukaryota</taxon>
        <taxon>Metazoa</taxon>
        <taxon>Echinodermata</taxon>
        <taxon>Eleutherozoa</taxon>
        <taxon>Echinozoa</taxon>
        <taxon>Echinoidea</taxon>
        <taxon>Euechinoidea</taxon>
        <taxon>Echinacea</taxon>
        <taxon>Camarodonta</taxon>
        <taxon>Echinidea</taxon>
        <taxon>Strongylocentrotidae</taxon>
        <taxon>Strongylocentrotus</taxon>
    </lineage>
</organism>
<reference evidence="7" key="1">
    <citation type="submission" date="2015-02" db="EMBL/GenBank/DDBJ databases">
        <title>Genome sequencing for Strongylocentrotus purpuratus.</title>
        <authorList>
            <person name="Murali S."/>
            <person name="Liu Y."/>
            <person name="Vee V."/>
            <person name="English A."/>
            <person name="Wang M."/>
            <person name="Skinner E."/>
            <person name="Han Y."/>
            <person name="Muzny D.M."/>
            <person name="Worley K.C."/>
            <person name="Gibbs R.A."/>
        </authorList>
    </citation>
    <scope>NUCLEOTIDE SEQUENCE</scope>
</reference>
<feature type="compositionally biased region" description="Polar residues" evidence="4">
    <location>
        <begin position="909"/>
        <end position="924"/>
    </location>
</feature>
<keyword evidence="7" id="KW-1185">Reference proteome</keyword>
<sequence>MPLRLKKGWNWRTAKLSLWMLDILRKDDDDGRKGKSKASQEIALQNEASTIPEEVRAHSIVELERAPGVGFGLTISGGIDKDGRPRVTNMRPGGVAHRSDVLQTGDFITSVNNVKTVTLRHDEVITLLKNVGNKVSLEIEYELPVYTPLSPSTGYSKTLDIRLTREDGSYGFTIRGGVNANSSKTRPLVVTHIRPGGPGDREGSLKVGDRLVAVETTNLGQASHMEALNIIRQGGNSAVLRFEYDVSIMEAVKNATGPLLVEVSKTPGAHLGVGLSSIPRNGKAVIIIDNLKPASIADRCGALHIGDEILTIDGLTTTHMGVAEAMKLLASGTEQVKLEILPVSQMTPRLTYSRDMQKLGGQPSRSTTPLMPGYSHSSLSRVGTMNSQNTRQQSSTLARKLRSKGHKTGSMLSLASTINGLSSPQVCHTDSVDVTLYSRTGDYGIQLQSGVFATEILGSPAVVGFVEPGGKAEKSGVMQPGDRLIAINGSYTEDMTADEANHILRESAPQVTLEIEFDIAESVVPSSGVFNVKLPVSEMGLGITLTSLKHRRLGDGLLISTVKKGSVANRSGTLEPGDQVLAIDDIHLDSITVEEAMHLLAQADEIVKLKVKKNEAYSDEPDVSGAISYSVELVRHGGPLGITISGTEEPFDPVIISGLTENGLAERTGAIHLGDRLLAINGVSLKGKTLSEAIRLLQSAGDTVVLKISKKEKHRGHDQGNKPSSRSQSPSRFSRVATHYDADHIATPVMIQTNGDSWEGSGMDTGYHSNHTHHSRSHSPKTSRSRRSSMSPSRRSNRPRRVHNSSHSTSPNDASEDELDERRRAFVNGANGSYPVDILSSDQDDSYAHSQHSYHPHEAQIAKHREFLRQLEASFLNTDQFTSSEMRRAGSVGHGYYLNQPGTVGGRKPSTSSLQMYSDSSHSYTLPPHAPTGGGGGGYNQFESFSSKSESVNTTHQNVMNQNDASHLGDESTVSEAPNPAPVELHKVSLKKDSDVEDFGFSVSDGISDKGVFVNTVRPGGPASRSGNVKPFDRILQINQTRTHDFDCCMVVPLIADSGNKLELVISRNPMAKHQNGGGDEEGSWSGVENGHFVQMQPAAAAQF</sequence>
<feature type="region of interest" description="Disordered" evidence="4">
    <location>
        <begin position="831"/>
        <end position="855"/>
    </location>
</feature>
<feature type="domain" description="PDZ" evidence="5">
    <location>
        <begin position="531"/>
        <end position="615"/>
    </location>
</feature>
<reference evidence="6" key="2">
    <citation type="submission" date="2021-01" db="UniProtKB">
        <authorList>
            <consortium name="EnsemblMetazoa"/>
        </authorList>
    </citation>
    <scope>IDENTIFICATION</scope>
</reference>
<feature type="domain" description="PDZ" evidence="5">
    <location>
        <begin position="160"/>
        <end position="246"/>
    </location>
</feature>
<dbReference type="EnsemblMetazoa" id="XM_030997879">
    <property type="protein sequence ID" value="XP_030853739"/>
    <property type="gene ID" value="LOC585832"/>
</dbReference>
<dbReference type="CDD" id="cd06684">
    <property type="entry name" value="PDZ3_GRIP1-2-like"/>
    <property type="match status" value="1"/>
</dbReference>
<dbReference type="CDD" id="cd06686">
    <property type="entry name" value="PDZ4_GRIP1-2-like"/>
    <property type="match status" value="1"/>
</dbReference>
<evidence type="ECO:0000313" key="7">
    <source>
        <dbReference type="Proteomes" id="UP000007110"/>
    </source>
</evidence>
<dbReference type="PANTHER" id="PTHR46227">
    <property type="entry name" value="GLUTAMATE RECEPTOR-INTERACTING PROTEIN GRIP"/>
    <property type="match status" value="1"/>
</dbReference>
<evidence type="ECO:0000256" key="2">
    <source>
        <dbReference type="ARBA" id="ARBA00022490"/>
    </source>
</evidence>
<feature type="domain" description="PDZ" evidence="5">
    <location>
        <begin position="433"/>
        <end position="519"/>
    </location>
</feature>
<evidence type="ECO:0000313" key="6">
    <source>
        <dbReference type="EnsemblMetazoa" id="XP_030853742"/>
    </source>
</evidence>
<dbReference type="FunFam" id="2.30.42.10:FF:000031">
    <property type="entry name" value="Glutamate receptor interacting protein 1"/>
    <property type="match status" value="1"/>
</dbReference>
<dbReference type="RefSeq" id="XP_030853742.1">
    <property type="nucleotide sequence ID" value="XM_030997882.1"/>
</dbReference>
<feature type="region of interest" description="Disordered" evidence="4">
    <location>
        <begin position="356"/>
        <end position="393"/>
    </location>
</feature>
<keyword evidence="2" id="KW-0963">Cytoplasm</keyword>
<dbReference type="SUPFAM" id="SSF50156">
    <property type="entry name" value="PDZ domain-like"/>
    <property type="match status" value="7"/>
</dbReference>